<dbReference type="InterPro" id="IPR003006">
    <property type="entry name" value="Ig/MHC_CS"/>
</dbReference>
<dbReference type="InterPro" id="IPR037055">
    <property type="entry name" value="MHC_I-like_Ag-recog_sf"/>
</dbReference>
<keyword evidence="7" id="KW-1185">Reference proteome</keyword>
<sequence length="368" mass="41889">MMQFNAPFNISKMNNIFMLFLLSLPFLTAASKGSHSLWLLGTYIKGQTPFPEFSLLLMVDDVRVLYYNGDTKTFVRRGTPTNEDSVLDSNLISTISNYILGSFEKKYFWIASRENFNKTDSTHVLQGLVLCELNDDAEQGQMVTRNSFQGFTTDELRYIDNNFSYECGLNVTAETVKWHLDISMWRHEHIYYPACMKTLKGYLEKRRNQVNRKVKPTVRLLHKAKSVSGGSRMICLATGFYPRHIDLTLFRDGQPVADHEITGGDLLPNDDGTYQMKKILEISEEEQREKHKYTCTATHVSLDNKLNNSLEFVHGKPLKSVISILTILAFVIVIATLAAVIIWRQPHAASESNYSSASTSEERVDTPS</sequence>
<evidence type="ECO:0000313" key="7">
    <source>
        <dbReference type="Proteomes" id="UP001059041"/>
    </source>
</evidence>
<evidence type="ECO:0000259" key="5">
    <source>
        <dbReference type="PROSITE" id="PS50835"/>
    </source>
</evidence>
<dbReference type="SUPFAM" id="SSF48726">
    <property type="entry name" value="Immunoglobulin"/>
    <property type="match status" value="1"/>
</dbReference>
<evidence type="ECO:0000256" key="1">
    <source>
        <dbReference type="ARBA" id="ARBA00023180"/>
    </source>
</evidence>
<feature type="transmembrane region" description="Helical" evidence="3">
    <location>
        <begin position="321"/>
        <end position="343"/>
    </location>
</feature>
<dbReference type="InterPro" id="IPR036179">
    <property type="entry name" value="Ig-like_dom_sf"/>
</dbReference>
<dbReference type="Pfam" id="PF07654">
    <property type="entry name" value="C1-set"/>
    <property type="match status" value="1"/>
</dbReference>
<dbReference type="GO" id="GO:0005615">
    <property type="term" value="C:extracellular space"/>
    <property type="evidence" value="ECO:0007669"/>
    <property type="project" value="TreeGrafter"/>
</dbReference>
<dbReference type="Gene3D" id="3.30.500.10">
    <property type="entry name" value="MHC class I-like antigen recognition-like"/>
    <property type="match status" value="1"/>
</dbReference>
<feature type="signal peptide" evidence="4">
    <location>
        <begin position="1"/>
        <end position="30"/>
    </location>
</feature>
<comment type="caution">
    <text evidence="6">The sequence shown here is derived from an EMBL/GenBank/DDBJ whole genome shotgun (WGS) entry which is preliminary data.</text>
</comment>
<organism evidence="6 7">
    <name type="scientific">Triplophysa rosa</name>
    <name type="common">Cave loach</name>
    <dbReference type="NCBI Taxonomy" id="992332"/>
    <lineage>
        <taxon>Eukaryota</taxon>
        <taxon>Metazoa</taxon>
        <taxon>Chordata</taxon>
        <taxon>Craniata</taxon>
        <taxon>Vertebrata</taxon>
        <taxon>Euteleostomi</taxon>
        <taxon>Actinopterygii</taxon>
        <taxon>Neopterygii</taxon>
        <taxon>Teleostei</taxon>
        <taxon>Ostariophysi</taxon>
        <taxon>Cypriniformes</taxon>
        <taxon>Nemacheilidae</taxon>
        <taxon>Triplophysa</taxon>
    </lineage>
</organism>
<keyword evidence="1" id="KW-0325">Glycoprotein</keyword>
<name>A0A9W7TVX0_TRIRA</name>
<evidence type="ECO:0000256" key="2">
    <source>
        <dbReference type="ARBA" id="ARBA00023319"/>
    </source>
</evidence>
<dbReference type="PANTHER" id="PTHR16675:SF191">
    <property type="entry name" value="CLASS I HISTOCOMPATIBILITY ANTIGEN, F10 ALPHA CHAIN-LIKE-RELATED"/>
    <property type="match status" value="1"/>
</dbReference>
<keyword evidence="2" id="KW-0393">Immunoglobulin domain</keyword>
<dbReference type="Proteomes" id="UP001059041">
    <property type="component" value="Linkage Group LG10"/>
</dbReference>
<keyword evidence="4" id="KW-0732">Signal</keyword>
<dbReference type="PANTHER" id="PTHR16675">
    <property type="entry name" value="MHC CLASS I-RELATED"/>
    <property type="match status" value="1"/>
</dbReference>
<proteinExistence type="predicted"/>
<protein>
    <submittedName>
        <fullName evidence="6">Hereditary hemochromatosis protein-like protein</fullName>
    </submittedName>
</protein>
<dbReference type="GO" id="GO:0009897">
    <property type="term" value="C:external side of plasma membrane"/>
    <property type="evidence" value="ECO:0007669"/>
    <property type="project" value="TreeGrafter"/>
</dbReference>
<keyword evidence="3" id="KW-1133">Transmembrane helix</keyword>
<dbReference type="InterPro" id="IPR050208">
    <property type="entry name" value="MHC_class-I_related"/>
</dbReference>
<keyword evidence="3" id="KW-0472">Membrane</keyword>
<dbReference type="PROSITE" id="PS50835">
    <property type="entry name" value="IG_LIKE"/>
    <property type="match status" value="1"/>
</dbReference>
<dbReference type="OrthoDB" id="8936120at2759"/>
<evidence type="ECO:0000313" key="6">
    <source>
        <dbReference type="EMBL" id="KAI7804485.1"/>
    </source>
</evidence>
<keyword evidence="3" id="KW-0812">Transmembrane</keyword>
<dbReference type="SUPFAM" id="SSF54452">
    <property type="entry name" value="MHC antigen-recognition domain"/>
    <property type="match status" value="1"/>
</dbReference>
<feature type="chain" id="PRO_5040737806" evidence="4">
    <location>
        <begin position="31"/>
        <end position="368"/>
    </location>
</feature>
<evidence type="ECO:0000256" key="3">
    <source>
        <dbReference type="SAM" id="Phobius"/>
    </source>
</evidence>
<feature type="domain" description="Ig-like" evidence="5">
    <location>
        <begin position="216"/>
        <end position="307"/>
    </location>
</feature>
<dbReference type="InterPro" id="IPR003597">
    <property type="entry name" value="Ig_C1-set"/>
</dbReference>
<dbReference type="PROSITE" id="PS00290">
    <property type="entry name" value="IG_MHC"/>
    <property type="match status" value="1"/>
</dbReference>
<gene>
    <name evidence="6" type="ORF">IRJ41_011790</name>
</gene>
<reference evidence="6" key="1">
    <citation type="submission" date="2021-02" db="EMBL/GenBank/DDBJ databases">
        <title>Comparative genomics reveals that relaxation of natural selection precedes convergent phenotypic evolution of cavefish.</title>
        <authorList>
            <person name="Peng Z."/>
        </authorList>
    </citation>
    <scope>NUCLEOTIDE SEQUENCE</scope>
    <source>
        <tissue evidence="6">Muscle</tissue>
    </source>
</reference>
<dbReference type="InterPro" id="IPR011162">
    <property type="entry name" value="MHC_I/II-like_Ag-recog"/>
</dbReference>
<dbReference type="EMBL" id="JAFHDT010000010">
    <property type="protein sequence ID" value="KAI7804485.1"/>
    <property type="molecule type" value="Genomic_DNA"/>
</dbReference>
<dbReference type="SMART" id="SM00407">
    <property type="entry name" value="IGc1"/>
    <property type="match status" value="1"/>
</dbReference>
<dbReference type="GO" id="GO:0006955">
    <property type="term" value="P:immune response"/>
    <property type="evidence" value="ECO:0007669"/>
    <property type="project" value="TreeGrafter"/>
</dbReference>
<dbReference type="FunFam" id="3.30.500.10:FF:000007">
    <property type="entry name" value="Major histocompatibility complex class I LDA"/>
    <property type="match status" value="1"/>
</dbReference>
<dbReference type="Gene3D" id="2.60.40.10">
    <property type="entry name" value="Immunoglobulins"/>
    <property type="match status" value="1"/>
</dbReference>
<dbReference type="InterPro" id="IPR013783">
    <property type="entry name" value="Ig-like_fold"/>
</dbReference>
<accession>A0A9W7TVX0</accession>
<dbReference type="AlphaFoldDB" id="A0A9W7TVX0"/>
<dbReference type="InterPro" id="IPR007110">
    <property type="entry name" value="Ig-like_dom"/>
</dbReference>
<evidence type="ECO:0000256" key="4">
    <source>
        <dbReference type="SAM" id="SignalP"/>
    </source>
</evidence>